<evidence type="ECO:0000259" key="10">
    <source>
        <dbReference type="Pfam" id="PF01467"/>
    </source>
</evidence>
<feature type="binding site" evidence="9">
    <location>
        <begin position="11"/>
        <end position="12"/>
    </location>
    <ligand>
        <name>ATP</name>
        <dbReference type="ChEBI" id="CHEBI:30616"/>
    </ligand>
</feature>
<evidence type="ECO:0000256" key="4">
    <source>
        <dbReference type="ARBA" id="ARBA00022741"/>
    </source>
</evidence>
<dbReference type="Pfam" id="PF01467">
    <property type="entry name" value="CTP_transf_like"/>
    <property type="match status" value="1"/>
</dbReference>
<evidence type="ECO:0000256" key="3">
    <source>
        <dbReference type="ARBA" id="ARBA00022695"/>
    </source>
</evidence>
<proteinExistence type="inferred from homology"/>
<evidence type="ECO:0000256" key="5">
    <source>
        <dbReference type="ARBA" id="ARBA00022840"/>
    </source>
</evidence>
<dbReference type="InterPro" id="IPR001980">
    <property type="entry name" value="PPAT"/>
</dbReference>
<dbReference type="Proteomes" id="UP001210865">
    <property type="component" value="Chromosome"/>
</dbReference>
<comment type="catalytic activity">
    <reaction evidence="8 9">
        <text>(R)-4'-phosphopantetheine + ATP + H(+) = 3'-dephospho-CoA + diphosphate</text>
        <dbReference type="Rhea" id="RHEA:19801"/>
        <dbReference type="ChEBI" id="CHEBI:15378"/>
        <dbReference type="ChEBI" id="CHEBI:30616"/>
        <dbReference type="ChEBI" id="CHEBI:33019"/>
        <dbReference type="ChEBI" id="CHEBI:57328"/>
        <dbReference type="ChEBI" id="CHEBI:61723"/>
        <dbReference type="EC" id="2.7.7.3"/>
    </reaction>
</comment>
<evidence type="ECO:0000256" key="7">
    <source>
        <dbReference type="ARBA" id="ARBA00022993"/>
    </source>
</evidence>
<gene>
    <name evidence="9 11" type="primary">coaD</name>
    <name evidence="11" type="ORF">PBT88_06095</name>
</gene>
<dbReference type="SUPFAM" id="SSF52374">
    <property type="entry name" value="Nucleotidylyl transferase"/>
    <property type="match status" value="1"/>
</dbReference>
<protein>
    <recommendedName>
        <fullName evidence="9">Phosphopantetheine adenylyltransferase</fullName>
        <ecNumber evidence="9">2.7.7.3</ecNumber>
    </recommendedName>
    <alternativeName>
        <fullName evidence="9">Dephospho-CoA pyrophosphorylase</fullName>
    </alternativeName>
    <alternativeName>
        <fullName evidence="9">Pantetheine-phosphate adenylyltransferase</fullName>
        <shortName evidence="9">PPAT</shortName>
    </alternativeName>
</protein>
<feature type="binding site" evidence="9">
    <location>
        <position position="81"/>
    </location>
    <ligand>
        <name>substrate</name>
    </ligand>
</feature>
<name>A0ABY7NQ67_9SPHN</name>
<dbReference type="RefSeq" id="WP_270078320.1">
    <property type="nucleotide sequence ID" value="NZ_CP115174.1"/>
</dbReference>
<keyword evidence="5 9" id="KW-0067">ATP-binding</keyword>
<dbReference type="NCBIfam" id="TIGR01510">
    <property type="entry name" value="coaD_prev_kdtB"/>
    <property type="match status" value="1"/>
</dbReference>
<keyword evidence="12" id="KW-1185">Reference proteome</keyword>
<keyword evidence="1 9" id="KW-0963">Cytoplasm</keyword>
<feature type="binding site" evidence="9">
    <location>
        <position position="95"/>
    </location>
    <ligand>
        <name>substrate</name>
    </ligand>
</feature>
<sequence>MGERIGIYPGTFDPVTLGHMDIIRRATALVDRLVIGVTTNPSKSPMFTLDERLAMVRRETAALGACAGNAAIEVVAFDSLLIHFARARKASVIVRGLRAVADFEYEYQMAGMNQQLDRKIETVFLMADVGLQPIASRLVKEIAMYGGDIGAFVPGTVAAEVGERVQRLGVKGDPALRVS</sequence>
<keyword evidence="4 9" id="KW-0547">Nucleotide-binding</keyword>
<dbReference type="EC" id="2.7.7.3" evidence="9"/>
<feature type="binding site" evidence="9">
    <location>
        <begin position="131"/>
        <end position="137"/>
    </location>
    <ligand>
        <name>ATP</name>
        <dbReference type="ChEBI" id="CHEBI:30616"/>
    </ligand>
</feature>
<dbReference type="NCBIfam" id="TIGR00125">
    <property type="entry name" value="cyt_tran_rel"/>
    <property type="match status" value="1"/>
</dbReference>
<reference evidence="11 12" key="1">
    <citation type="submission" date="2022-12" db="EMBL/GenBank/DDBJ databases">
        <title>Sphingomonas abieness sp. nov., an endophytic bacterium isolated from Abies koreana.</title>
        <authorList>
            <person name="Jiang L."/>
            <person name="Lee J."/>
        </authorList>
    </citation>
    <scope>NUCLEOTIDE SEQUENCE [LARGE SCALE GENOMIC DNA]</scope>
    <source>
        <strain evidence="12">PAMB 00755</strain>
    </source>
</reference>
<evidence type="ECO:0000256" key="2">
    <source>
        <dbReference type="ARBA" id="ARBA00022679"/>
    </source>
</evidence>
<comment type="subunit">
    <text evidence="9">Homohexamer.</text>
</comment>
<evidence type="ECO:0000256" key="8">
    <source>
        <dbReference type="ARBA" id="ARBA00029346"/>
    </source>
</evidence>
<dbReference type="EMBL" id="CP115174">
    <property type="protein sequence ID" value="WBO23689.1"/>
    <property type="molecule type" value="Genomic_DNA"/>
</dbReference>
<evidence type="ECO:0000256" key="1">
    <source>
        <dbReference type="ARBA" id="ARBA00022490"/>
    </source>
</evidence>
<keyword evidence="3 9" id="KW-0548">Nucleotidyltransferase</keyword>
<feature type="binding site" evidence="9">
    <location>
        <begin position="96"/>
        <end position="98"/>
    </location>
    <ligand>
        <name>ATP</name>
        <dbReference type="ChEBI" id="CHEBI:30616"/>
    </ligand>
</feature>
<comment type="subcellular location">
    <subcellularLocation>
        <location evidence="9">Cytoplasm</location>
    </subcellularLocation>
</comment>
<feature type="binding site" evidence="9">
    <location>
        <position position="43"/>
    </location>
    <ligand>
        <name>substrate</name>
    </ligand>
</feature>
<dbReference type="CDD" id="cd02163">
    <property type="entry name" value="PPAT"/>
    <property type="match status" value="1"/>
</dbReference>
<dbReference type="GO" id="GO:0004595">
    <property type="term" value="F:pantetheine-phosphate adenylyltransferase activity"/>
    <property type="evidence" value="ECO:0007669"/>
    <property type="project" value="UniProtKB-EC"/>
</dbReference>
<feature type="binding site" evidence="9">
    <location>
        <position position="11"/>
    </location>
    <ligand>
        <name>substrate</name>
    </ligand>
</feature>
<evidence type="ECO:0000313" key="12">
    <source>
        <dbReference type="Proteomes" id="UP001210865"/>
    </source>
</evidence>
<dbReference type="PANTHER" id="PTHR21342:SF1">
    <property type="entry name" value="PHOSPHOPANTETHEINE ADENYLYLTRANSFERASE"/>
    <property type="match status" value="1"/>
</dbReference>
<feature type="binding site" evidence="9">
    <location>
        <position position="106"/>
    </location>
    <ligand>
        <name>ATP</name>
        <dbReference type="ChEBI" id="CHEBI:30616"/>
    </ligand>
</feature>
<evidence type="ECO:0000313" key="11">
    <source>
        <dbReference type="EMBL" id="WBO23689.1"/>
    </source>
</evidence>
<dbReference type="InterPro" id="IPR014729">
    <property type="entry name" value="Rossmann-like_a/b/a_fold"/>
</dbReference>
<comment type="function">
    <text evidence="9">Reversibly transfers an adenylyl group from ATP to 4'-phosphopantetheine, yielding dephospho-CoA (dPCoA) and pyrophosphate.</text>
</comment>
<dbReference type="HAMAP" id="MF_00151">
    <property type="entry name" value="PPAT_bact"/>
    <property type="match status" value="1"/>
</dbReference>
<comment type="pathway">
    <text evidence="9">Cofactor biosynthesis; coenzyme A biosynthesis; CoA from (R)-pantothenate: step 4/5.</text>
</comment>
<feature type="domain" description="Cytidyltransferase-like" evidence="10">
    <location>
        <begin position="7"/>
        <end position="141"/>
    </location>
</feature>
<feature type="site" description="Transition state stabilizer" evidence="9">
    <location>
        <position position="19"/>
    </location>
</feature>
<dbReference type="InterPro" id="IPR004821">
    <property type="entry name" value="Cyt_trans-like"/>
</dbReference>
<evidence type="ECO:0000256" key="9">
    <source>
        <dbReference type="HAMAP-Rule" id="MF_00151"/>
    </source>
</evidence>
<dbReference type="Gene3D" id="3.40.50.620">
    <property type="entry name" value="HUPs"/>
    <property type="match status" value="1"/>
</dbReference>
<comment type="similarity">
    <text evidence="9">Belongs to the bacterial CoaD family.</text>
</comment>
<dbReference type="PANTHER" id="PTHR21342">
    <property type="entry name" value="PHOSPHOPANTETHEINE ADENYLYLTRANSFERASE"/>
    <property type="match status" value="1"/>
</dbReference>
<comment type="cofactor">
    <cofactor evidence="9">
        <name>Mg(2+)</name>
        <dbReference type="ChEBI" id="CHEBI:18420"/>
    </cofactor>
</comment>
<keyword evidence="7 9" id="KW-0173">Coenzyme A biosynthesis</keyword>
<organism evidence="11 12">
    <name type="scientific">Sphingomonas abietis</name>
    <dbReference type="NCBI Taxonomy" id="3012344"/>
    <lineage>
        <taxon>Bacteria</taxon>
        <taxon>Pseudomonadati</taxon>
        <taxon>Pseudomonadota</taxon>
        <taxon>Alphaproteobacteria</taxon>
        <taxon>Sphingomonadales</taxon>
        <taxon>Sphingomonadaceae</taxon>
        <taxon>Sphingomonas</taxon>
    </lineage>
</organism>
<feature type="binding site" evidence="9">
    <location>
        <position position="19"/>
    </location>
    <ligand>
        <name>ATP</name>
        <dbReference type="ChEBI" id="CHEBI:30616"/>
    </ligand>
</feature>
<keyword evidence="6 9" id="KW-0460">Magnesium</keyword>
<dbReference type="PRINTS" id="PR01020">
    <property type="entry name" value="LPSBIOSNTHSS"/>
</dbReference>
<accession>A0ABY7NQ67</accession>
<evidence type="ECO:0000256" key="6">
    <source>
        <dbReference type="ARBA" id="ARBA00022842"/>
    </source>
</evidence>
<keyword evidence="2 9" id="KW-0808">Transferase</keyword>